<accession>A0A0N0GZI4</accession>
<dbReference type="EMBL" id="LGKG01000138">
    <property type="protein sequence ID" value="KPC62520.1"/>
    <property type="molecule type" value="Genomic_DNA"/>
</dbReference>
<gene>
    <name evidence="2" type="ORF">ADL29_18525</name>
</gene>
<sequence>MRVLRSTTKLVLSVLLLLAATAAMASPASAAESRTTKNADGTYTIEYSPEEAEKLFAREHGSPLGAQRLMGSNPCGSGYTHSGGAQRITDSGGVPIVTAYSWYKDIPDNGFYEDPTCGLLYSEGNYSGKSMYLSATLCDNYVDTPCATDAGYYATYAGPVRQTHGYCGKYYFFMKKTKTSSDLARGSFTVGACN</sequence>
<evidence type="ECO:0000313" key="3">
    <source>
        <dbReference type="Proteomes" id="UP000037982"/>
    </source>
</evidence>
<dbReference type="Proteomes" id="UP000037982">
    <property type="component" value="Unassembled WGS sequence"/>
</dbReference>
<comment type="caution">
    <text evidence="2">The sequence shown here is derived from an EMBL/GenBank/DDBJ whole genome shotgun (WGS) entry which is preliminary data.</text>
</comment>
<protein>
    <submittedName>
        <fullName evidence="2">Uncharacterized protein</fullName>
    </submittedName>
</protein>
<keyword evidence="3" id="KW-1185">Reference proteome</keyword>
<proteinExistence type="predicted"/>
<feature type="chain" id="PRO_5039382800" evidence="1">
    <location>
        <begin position="26"/>
        <end position="194"/>
    </location>
</feature>
<evidence type="ECO:0000313" key="2">
    <source>
        <dbReference type="EMBL" id="KPC62520.1"/>
    </source>
</evidence>
<organism evidence="2 3">
    <name type="scientific">Streptomyces chattanoogensis</name>
    <dbReference type="NCBI Taxonomy" id="66876"/>
    <lineage>
        <taxon>Bacteria</taxon>
        <taxon>Bacillati</taxon>
        <taxon>Actinomycetota</taxon>
        <taxon>Actinomycetes</taxon>
        <taxon>Kitasatosporales</taxon>
        <taxon>Streptomycetaceae</taxon>
        <taxon>Streptomyces</taxon>
    </lineage>
</organism>
<feature type="signal peptide" evidence="1">
    <location>
        <begin position="1"/>
        <end position="25"/>
    </location>
</feature>
<evidence type="ECO:0000256" key="1">
    <source>
        <dbReference type="SAM" id="SignalP"/>
    </source>
</evidence>
<keyword evidence="1" id="KW-0732">Signal</keyword>
<reference evidence="3" key="1">
    <citation type="submission" date="2015-07" db="EMBL/GenBank/DDBJ databases">
        <authorList>
            <person name="Ju K.-S."/>
            <person name="Doroghazi J.R."/>
            <person name="Metcalf W.W."/>
        </authorList>
    </citation>
    <scope>NUCLEOTIDE SEQUENCE [LARGE SCALE GENOMIC DNA]</scope>
    <source>
        <strain evidence="3">NRRL ISP-5002</strain>
    </source>
</reference>
<dbReference type="AlphaFoldDB" id="A0A0N0GZI4"/>
<dbReference type="RefSeq" id="WP_053924761.1">
    <property type="nucleotide sequence ID" value="NZ_LGKG01000138.1"/>
</dbReference>
<name>A0A0N0GZI4_9ACTN</name>
<dbReference type="PATRIC" id="fig|66876.3.peg.4058"/>